<name>A0A1R3HI44_COCAP</name>
<dbReference type="Proteomes" id="UP000188268">
    <property type="component" value="Unassembled WGS sequence"/>
</dbReference>
<dbReference type="AlphaFoldDB" id="A0A1R3HI44"/>
<dbReference type="EMBL" id="AWWV01011874">
    <property type="protein sequence ID" value="OMO70026.1"/>
    <property type="molecule type" value="Genomic_DNA"/>
</dbReference>
<protein>
    <submittedName>
        <fullName evidence="1">Uncharacterized protein</fullName>
    </submittedName>
</protein>
<gene>
    <name evidence="1" type="ORF">CCACVL1_19135</name>
</gene>
<reference evidence="1 2" key="1">
    <citation type="submission" date="2013-09" db="EMBL/GenBank/DDBJ databases">
        <title>Corchorus capsularis genome sequencing.</title>
        <authorList>
            <person name="Alam M."/>
            <person name="Haque M.S."/>
            <person name="Islam M.S."/>
            <person name="Emdad E.M."/>
            <person name="Islam M.M."/>
            <person name="Ahmed B."/>
            <person name="Halim A."/>
            <person name="Hossen Q.M.M."/>
            <person name="Hossain M.Z."/>
            <person name="Ahmed R."/>
            <person name="Khan M.M."/>
            <person name="Islam R."/>
            <person name="Rashid M.M."/>
            <person name="Khan S.A."/>
            <person name="Rahman M.S."/>
            <person name="Alam M."/>
        </authorList>
    </citation>
    <scope>NUCLEOTIDE SEQUENCE [LARGE SCALE GENOMIC DNA]</scope>
    <source>
        <strain evidence="2">cv. CVL-1</strain>
        <tissue evidence="1">Whole seedling</tissue>
    </source>
</reference>
<accession>A0A1R3HI44</accession>
<proteinExistence type="predicted"/>
<dbReference type="Gramene" id="OMO70026">
    <property type="protein sequence ID" value="OMO70026"/>
    <property type="gene ID" value="CCACVL1_19135"/>
</dbReference>
<organism evidence="1 2">
    <name type="scientific">Corchorus capsularis</name>
    <name type="common">Jute</name>
    <dbReference type="NCBI Taxonomy" id="210143"/>
    <lineage>
        <taxon>Eukaryota</taxon>
        <taxon>Viridiplantae</taxon>
        <taxon>Streptophyta</taxon>
        <taxon>Embryophyta</taxon>
        <taxon>Tracheophyta</taxon>
        <taxon>Spermatophyta</taxon>
        <taxon>Magnoliopsida</taxon>
        <taxon>eudicotyledons</taxon>
        <taxon>Gunneridae</taxon>
        <taxon>Pentapetalae</taxon>
        <taxon>rosids</taxon>
        <taxon>malvids</taxon>
        <taxon>Malvales</taxon>
        <taxon>Malvaceae</taxon>
        <taxon>Grewioideae</taxon>
        <taxon>Apeibeae</taxon>
        <taxon>Corchorus</taxon>
    </lineage>
</organism>
<evidence type="ECO:0000313" key="1">
    <source>
        <dbReference type="EMBL" id="OMO70026.1"/>
    </source>
</evidence>
<dbReference type="OrthoDB" id="10433237at2759"/>
<evidence type="ECO:0000313" key="2">
    <source>
        <dbReference type="Proteomes" id="UP000188268"/>
    </source>
</evidence>
<keyword evidence="2" id="KW-1185">Reference proteome</keyword>
<sequence>MAVAMSKKPGKVNPEAEAETWIKARNGSVFPKKKKLIKKMMLDSLESFLVSLFTSEESMLTKAA</sequence>
<comment type="caution">
    <text evidence="1">The sequence shown here is derived from an EMBL/GenBank/DDBJ whole genome shotgun (WGS) entry which is preliminary data.</text>
</comment>